<comment type="subcellular location">
    <subcellularLocation>
        <location evidence="1">Nucleus</location>
    </subcellularLocation>
</comment>
<dbReference type="InParanoid" id="A5DQD6"/>
<feature type="compositionally biased region" description="Acidic residues" evidence="5">
    <location>
        <begin position="330"/>
        <end position="341"/>
    </location>
</feature>
<evidence type="ECO:0000313" key="9">
    <source>
        <dbReference type="Proteomes" id="UP000001997"/>
    </source>
</evidence>
<dbReference type="GO" id="GO:0000278">
    <property type="term" value="P:mitotic cell cycle"/>
    <property type="evidence" value="ECO:0007669"/>
    <property type="project" value="TreeGrafter"/>
</dbReference>
<dbReference type="InterPro" id="IPR015943">
    <property type="entry name" value="WD40/YVTN_repeat-like_dom_sf"/>
</dbReference>
<dbReference type="GeneID" id="5124065"/>
<name>A5DQD6_PICGU</name>
<evidence type="ECO:0000256" key="4">
    <source>
        <dbReference type="ARBA" id="ARBA00023242"/>
    </source>
</evidence>
<dbReference type="RefSeq" id="XP_001482467.2">
    <property type="nucleotide sequence ID" value="XM_001482417.1"/>
</dbReference>
<feature type="domain" description="WDHD1/CFT4 helical bundle" evidence="7">
    <location>
        <begin position="710"/>
        <end position="812"/>
    </location>
</feature>
<keyword evidence="4" id="KW-0539">Nucleus</keyword>
<dbReference type="OrthoDB" id="427368at2759"/>
<feature type="region of interest" description="Disordered" evidence="5">
    <location>
        <begin position="320"/>
        <end position="361"/>
    </location>
</feature>
<dbReference type="InterPro" id="IPR048591">
    <property type="entry name" value="WDHD1/CFT4_hel"/>
</dbReference>
<dbReference type="VEuPathDB" id="FungiDB:PGUG_05487"/>
<accession>A5DQD6</accession>
<dbReference type="PANTHER" id="PTHR19932">
    <property type="entry name" value="WD REPEAT AND HMG-BOX DNA BINDING PROTEIN"/>
    <property type="match status" value="1"/>
</dbReference>
<dbReference type="PANTHER" id="PTHR19932:SF10">
    <property type="entry name" value="WD REPEAT AND HMG-BOX DNA-BINDING PROTEIN 1"/>
    <property type="match status" value="1"/>
</dbReference>
<dbReference type="InterPro" id="IPR036322">
    <property type="entry name" value="WD40_repeat_dom_sf"/>
</dbReference>
<dbReference type="HOGENOM" id="CLU_004219_2_0_1"/>
<protein>
    <submittedName>
        <fullName evidence="8">Uncharacterized protein</fullName>
    </submittedName>
</protein>
<dbReference type="AlphaFoldDB" id="A5DQD6"/>
<dbReference type="SUPFAM" id="SSF50998">
    <property type="entry name" value="Quinoprotein alcohol dehydrogenase-like"/>
    <property type="match status" value="1"/>
</dbReference>
<dbReference type="FunCoup" id="A5DQD6">
    <property type="interactions" value="363"/>
</dbReference>
<dbReference type="SUPFAM" id="SSF50978">
    <property type="entry name" value="WD40 repeat-like"/>
    <property type="match status" value="1"/>
</dbReference>
<evidence type="ECO:0000256" key="2">
    <source>
        <dbReference type="ARBA" id="ARBA00022574"/>
    </source>
</evidence>
<sequence>MSEKKISAFPDGNSYVTYNADVEKLIIGNSGGVAKVFDVSDPELEPESMDIIENLTCLAHYGEDILIASTSGTLEKANIFGKSTQAVVYRSELPIRDSVFINEGKRILCGGDDNKVIVIDTVTSATTTITTEDQVLNIAYNPTGELVSISLADRSVAIYSVVNESPSIVEVIKDVLPQKIHKSLDVVDFLGENEDELFATTTAWSADGQHLLVPTDTRSLKIFTREDFSSPITEIRPGADIVDYAVHGNFVATLHKNGTVKIIDFDSGDEIQSQNLKKLTSGHVPINIAWNKDTLYIGTTNGEVLVIGGLELPEVASKKSSGKSNSLFLDEAEESDGDDIDMSEHDRPPYSNGNGKHMLDDSIIDEDDDFDVLRDRGKRHKIGSVVVAEPQLEPYCPGSTPWTAQGSSKAKRRYICMNASGYVWAVKTDQTEQQSITVSFFDRSVNKDYHFIDYQDFDLCSMNNSGIVFGCSGYGKKTGSISFKQHESNQDAWERSIPLAKGEFITSLSLADSHDNNGIIVIGTNFGFVRFFNAHGLCINAIKAPPVVALISSSNSFLFMINQLGGKIFTYSIIDIHSDYKFVQQDVILPLERSLKAPLIKGLFFNEFNDPCMVAGNDDTLMILSSWRESRNARWIPILDCYSAVTDGGHESKKKWSCWPLGLYKDSLSCLILKGGSVYPGFPLALPIEIQIKLPVSAHKSSEEASEDDPEECFVRASTMGRIVSDTLGDEGFEENNEEIMERLQEYSMLFDKSLLKLFANACQEARLNKAFSIAKLIRTDKAMTAAARIAERLEFLNLATKIGKLREEMVED</sequence>
<evidence type="ECO:0000256" key="5">
    <source>
        <dbReference type="SAM" id="MobiDB-lite"/>
    </source>
</evidence>
<reference evidence="8 9" key="1">
    <citation type="journal article" date="2009" name="Nature">
        <title>Evolution of pathogenicity and sexual reproduction in eight Candida genomes.</title>
        <authorList>
            <person name="Butler G."/>
            <person name="Rasmussen M.D."/>
            <person name="Lin M.F."/>
            <person name="Santos M.A."/>
            <person name="Sakthikumar S."/>
            <person name="Munro C.A."/>
            <person name="Rheinbay E."/>
            <person name="Grabherr M."/>
            <person name="Forche A."/>
            <person name="Reedy J.L."/>
            <person name="Agrafioti I."/>
            <person name="Arnaud M.B."/>
            <person name="Bates S."/>
            <person name="Brown A.J."/>
            <person name="Brunke S."/>
            <person name="Costanzo M.C."/>
            <person name="Fitzpatrick D.A."/>
            <person name="de Groot P.W."/>
            <person name="Harris D."/>
            <person name="Hoyer L.L."/>
            <person name="Hube B."/>
            <person name="Klis F.M."/>
            <person name="Kodira C."/>
            <person name="Lennard N."/>
            <person name="Logue M.E."/>
            <person name="Martin R."/>
            <person name="Neiman A.M."/>
            <person name="Nikolaou E."/>
            <person name="Quail M.A."/>
            <person name="Quinn J."/>
            <person name="Santos M.C."/>
            <person name="Schmitzberger F.F."/>
            <person name="Sherlock G."/>
            <person name="Shah P."/>
            <person name="Silverstein K.A."/>
            <person name="Skrzypek M.S."/>
            <person name="Soll D."/>
            <person name="Staggs R."/>
            <person name="Stansfield I."/>
            <person name="Stumpf M.P."/>
            <person name="Sudbery P.E."/>
            <person name="Srikantha T."/>
            <person name="Zeng Q."/>
            <person name="Berman J."/>
            <person name="Berriman M."/>
            <person name="Heitman J."/>
            <person name="Gow N.A."/>
            <person name="Lorenz M.C."/>
            <person name="Birren B.W."/>
            <person name="Kellis M."/>
            <person name="Cuomo C.A."/>
        </authorList>
    </citation>
    <scope>NUCLEOTIDE SEQUENCE [LARGE SCALE GENOMIC DNA]</scope>
    <source>
        <strain evidence="9">ATCC 6260 / CBS 566 / DSM 6381 / JCM 1539 / NBRC 10279 / NRRL Y-324</strain>
    </source>
</reference>
<keyword evidence="3" id="KW-0677">Repeat</keyword>
<dbReference type="Gene3D" id="2.130.10.10">
    <property type="entry name" value="YVTN repeat-like/Quinoprotein amine dehydrogenase"/>
    <property type="match status" value="2"/>
</dbReference>
<evidence type="ECO:0000256" key="3">
    <source>
        <dbReference type="ARBA" id="ARBA00022737"/>
    </source>
</evidence>
<gene>
    <name evidence="8" type="ORF">PGUG_05487</name>
</gene>
<organism evidence="8 9">
    <name type="scientific">Meyerozyma guilliermondii (strain ATCC 6260 / CBS 566 / DSM 6381 / JCM 1539 / NBRC 10279 / NRRL Y-324)</name>
    <name type="common">Yeast</name>
    <name type="synonym">Candida guilliermondii</name>
    <dbReference type="NCBI Taxonomy" id="294746"/>
    <lineage>
        <taxon>Eukaryota</taxon>
        <taxon>Fungi</taxon>
        <taxon>Dikarya</taxon>
        <taxon>Ascomycota</taxon>
        <taxon>Saccharomycotina</taxon>
        <taxon>Pichiomycetes</taxon>
        <taxon>Debaryomycetaceae</taxon>
        <taxon>Meyerozyma</taxon>
    </lineage>
</organism>
<dbReference type="EMBL" id="CH408161">
    <property type="protein sequence ID" value="EDK41389.2"/>
    <property type="molecule type" value="Genomic_DNA"/>
</dbReference>
<dbReference type="OMA" id="RYAHTNG"/>
<dbReference type="GO" id="GO:0003682">
    <property type="term" value="F:chromatin binding"/>
    <property type="evidence" value="ECO:0007669"/>
    <property type="project" value="TreeGrafter"/>
</dbReference>
<evidence type="ECO:0000259" key="7">
    <source>
        <dbReference type="Pfam" id="PF20946"/>
    </source>
</evidence>
<evidence type="ECO:0000259" key="6">
    <source>
        <dbReference type="Pfam" id="PF12341"/>
    </source>
</evidence>
<dbReference type="eggNOG" id="KOG1274">
    <property type="taxonomic scope" value="Eukaryota"/>
</dbReference>
<feature type="domain" description="WDHD1/CFT4 second beta-propeller" evidence="6">
    <location>
        <begin position="393"/>
        <end position="696"/>
    </location>
</feature>
<dbReference type="GO" id="GO:0006261">
    <property type="term" value="P:DNA-templated DNA replication"/>
    <property type="evidence" value="ECO:0007669"/>
    <property type="project" value="TreeGrafter"/>
</dbReference>
<dbReference type="InterPro" id="IPR011047">
    <property type="entry name" value="Quinoprotein_ADH-like_sf"/>
</dbReference>
<dbReference type="InterPro" id="IPR022100">
    <property type="entry name" value="WDHD1/CFT4_beta-prop_2nd"/>
</dbReference>
<dbReference type="GO" id="GO:0006281">
    <property type="term" value="P:DNA repair"/>
    <property type="evidence" value="ECO:0007669"/>
    <property type="project" value="TreeGrafter"/>
</dbReference>
<dbReference type="GO" id="GO:0043596">
    <property type="term" value="C:nuclear replication fork"/>
    <property type="evidence" value="ECO:0007669"/>
    <property type="project" value="TreeGrafter"/>
</dbReference>
<dbReference type="Proteomes" id="UP000001997">
    <property type="component" value="Unassembled WGS sequence"/>
</dbReference>
<proteinExistence type="predicted"/>
<dbReference type="KEGG" id="pgu:PGUG_05487"/>
<dbReference type="Pfam" id="PF12341">
    <property type="entry name" value="Mcl1_mid"/>
    <property type="match status" value="1"/>
</dbReference>
<evidence type="ECO:0000313" key="8">
    <source>
        <dbReference type="EMBL" id="EDK41389.2"/>
    </source>
</evidence>
<evidence type="ECO:0000256" key="1">
    <source>
        <dbReference type="ARBA" id="ARBA00004123"/>
    </source>
</evidence>
<keyword evidence="9" id="KW-1185">Reference proteome</keyword>
<dbReference type="STRING" id="294746.A5DQD6"/>
<dbReference type="Pfam" id="PF20946">
    <property type="entry name" value="Ctf4_C"/>
    <property type="match status" value="1"/>
</dbReference>
<keyword evidence="2" id="KW-0853">WD repeat</keyword>